<dbReference type="InterPro" id="IPR050857">
    <property type="entry name" value="D-2-hydroxyacid_DH"/>
</dbReference>
<evidence type="ECO:0000256" key="2">
    <source>
        <dbReference type="ARBA" id="ARBA00022605"/>
    </source>
</evidence>
<dbReference type="InterPro" id="IPR006139">
    <property type="entry name" value="D-isomer_2_OHA_DH_cat_dom"/>
</dbReference>
<dbReference type="GO" id="GO:0016616">
    <property type="term" value="F:oxidoreductase activity, acting on the CH-OH group of donors, NAD or NADP as acceptor"/>
    <property type="evidence" value="ECO:0007669"/>
    <property type="project" value="InterPro"/>
</dbReference>
<reference evidence="7" key="1">
    <citation type="submission" date="2020-05" db="EMBL/GenBank/DDBJ databases">
        <authorList>
            <person name="Chiriac C."/>
            <person name="Salcher M."/>
            <person name="Ghai R."/>
            <person name="Kavagutti S V."/>
        </authorList>
    </citation>
    <scope>NUCLEOTIDE SEQUENCE</scope>
</reference>
<dbReference type="Pfam" id="PF00389">
    <property type="entry name" value="2-Hacid_dh"/>
    <property type="match status" value="1"/>
</dbReference>
<dbReference type="GO" id="GO:0003714">
    <property type="term" value="F:transcription corepressor activity"/>
    <property type="evidence" value="ECO:0007669"/>
    <property type="project" value="InterPro"/>
</dbReference>
<comment type="similarity">
    <text evidence="1">Belongs to the D-isomer specific 2-hydroxyacid dehydrogenase family.</text>
</comment>
<evidence type="ECO:0000313" key="8">
    <source>
        <dbReference type="EMBL" id="CAB5021290.1"/>
    </source>
</evidence>
<accession>A0A6J7I333</accession>
<dbReference type="PROSITE" id="PS00065">
    <property type="entry name" value="D_2_HYDROXYACID_DH_1"/>
    <property type="match status" value="1"/>
</dbReference>
<keyword evidence="3" id="KW-0560">Oxidoreductase</keyword>
<keyword evidence="4" id="KW-0520">NAD</keyword>
<dbReference type="SUPFAM" id="SSF52283">
    <property type="entry name" value="Formate/glycerate dehydrogenase catalytic domain-like"/>
    <property type="match status" value="1"/>
</dbReference>
<dbReference type="Gene3D" id="3.40.50.720">
    <property type="entry name" value="NAD(P)-binding Rossmann-like Domain"/>
    <property type="match status" value="2"/>
</dbReference>
<dbReference type="GO" id="GO:0051287">
    <property type="term" value="F:NAD binding"/>
    <property type="evidence" value="ECO:0007669"/>
    <property type="project" value="InterPro"/>
</dbReference>
<dbReference type="InterPro" id="IPR029752">
    <property type="entry name" value="D-isomer_DH_CS1"/>
</dbReference>
<name>A0A6J7I333_9ZZZZ</name>
<dbReference type="GO" id="GO:0008652">
    <property type="term" value="P:amino acid biosynthetic process"/>
    <property type="evidence" value="ECO:0007669"/>
    <property type="project" value="UniProtKB-KW"/>
</dbReference>
<keyword evidence="2" id="KW-0028">Amino-acid biosynthesis</keyword>
<sequence length="330" mass="35361">MFTVFQVDNDEGLAPFAYERDQLAAAGGELVVGGCATEDEIIDRARGAQVLWLAWKPGISRRVLEALPDLELVVRWGVGYDQIDVAAATELRVAVANAPGYGTIDVAEHVIALLMSGARRIAWYHEGMRAGAWPPAVPGSIHRINGRKLGIVGVGRIGAAVAQRARGLGLDVMGFDSALSSEQITEAWARPVTLEELLATADFVSVHVPLNANTGHFMDASRLAQMKPGAALINASRGKIVDTNAVVAALETGQLAWAALDVFEEEPLPADAPIRSSDNVILTPHVAGYSVEAWADLRAEMCRTTLDWVRDGWATSVVNPAVRATSRRTR</sequence>
<evidence type="ECO:0000259" key="6">
    <source>
        <dbReference type="Pfam" id="PF02826"/>
    </source>
</evidence>
<dbReference type="InterPro" id="IPR006140">
    <property type="entry name" value="D-isomer_DH_NAD-bd"/>
</dbReference>
<dbReference type="PANTHER" id="PTHR42789:SF1">
    <property type="entry name" value="D-ISOMER SPECIFIC 2-HYDROXYACID DEHYDROGENASE FAMILY PROTEIN (AFU_ORTHOLOGUE AFUA_6G10090)"/>
    <property type="match status" value="1"/>
</dbReference>
<dbReference type="InterPro" id="IPR043322">
    <property type="entry name" value="CtBP"/>
</dbReference>
<evidence type="ECO:0000256" key="4">
    <source>
        <dbReference type="ARBA" id="ARBA00023027"/>
    </source>
</evidence>
<evidence type="ECO:0000256" key="3">
    <source>
        <dbReference type="ARBA" id="ARBA00023002"/>
    </source>
</evidence>
<dbReference type="InterPro" id="IPR029753">
    <property type="entry name" value="D-isomer_DH_CS"/>
</dbReference>
<dbReference type="FunFam" id="3.40.50.720:FF:000203">
    <property type="entry name" value="D-3-phosphoglycerate dehydrogenase (SerA)"/>
    <property type="match status" value="1"/>
</dbReference>
<gene>
    <name evidence="7" type="ORF">UFOPK3752_00081</name>
    <name evidence="8" type="ORF">UFOPK4150_00261</name>
</gene>
<dbReference type="CDD" id="cd05299">
    <property type="entry name" value="CtBP_dh"/>
    <property type="match status" value="1"/>
</dbReference>
<dbReference type="AlphaFoldDB" id="A0A6J7I333"/>
<dbReference type="PANTHER" id="PTHR42789">
    <property type="entry name" value="D-ISOMER SPECIFIC 2-HYDROXYACID DEHYDROGENASE FAMILY PROTEIN (AFU_ORTHOLOGUE AFUA_6G10090)"/>
    <property type="match status" value="1"/>
</dbReference>
<dbReference type="SUPFAM" id="SSF51735">
    <property type="entry name" value="NAD(P)-binding Rossmann-fold domains"/>
    <property type="match status" value="1"/>
</dbReference>
<evidence type="ECO:0000259" key="5">
    <source>
        <dbReference type="Pfam" id="PF00389"/>
    </source>
</evidence>
<feature type="domain" description="D-isomer specific 2-hydroxyacid dehydrogenase catalytic" evidence="5">
    <location>
        <begin position="27"/>
        <end position="319"/>
    </location>
</feature>
<evidence type="ECO:0000313" key="7">
    <source>
        <dbReference type="EMBL" id="CAB4925160.1"/>
    </source>
</evidence>
<dbReference type="Pfam" id="PF02826">
    <property type="entry name" value="2-Hacid_dh_C"/>
    <property type="match status" value="1"/>
</dbReference>
<dbReference type="PROSITE" id="PS00670">
    <property type="entry name" value="D_2_HYDROXYACID_DH_2"/>
    <property type="match status" value="1"/>
</dbReference>
<dbReference type="EMBL" id="CAFBND010000002">
    <property type="protein sequence ID" value="CAB4925160.1"/>
    <property type="molecule type" value="Genomic_DNA"/>
</dbReference>
<dbReference type="InterPro" id="IPR036291">
    <property type="entry name" value="NAD(P)-bd_dom_sf"/>
</dbReference>
<feature type="domain" description="D-isomer specific 2-hydroxyacid dehydrogenase NAD-binding" evidence="6">
    <location>
        <begin position="111"/>
        <end position="287"/>
    </location>
</feature>
<protein>
    <submittedName>
        <fullName evidence="7">Unannotated protein</fullName>
    </submittedName>
</protein>
<proteinExistence type="inferred from homology"/>
<organism evidence="7">
    <name type="scientific">freshwater metagenome</name>
    <dbReference type="NCBI Taxonomy" id="449393"/>
    <lineage>
        <taxon>unclassified sequences</taxon>
        <taxon>metagenomes</taxon>
        <taxon>ecological metagenomes</taxon>
    </lineage>
</organism>
<dbReference type="EMBL" id="CAFBPU010000004">
    <property type="protein sequence ID" value="CAB5021290.1"/>
    <property type="molecule type" value="Genomic_DNA"/>
</dbReference>
<evidence type="ECO:0000256" key="1">
    <source>
        <dbReference type="ARBA" id="ARBA00005854"/>
    </source>
</evidence>